<reference evidence="2" key="1">
    <citation type="submission" date="2015-12" db="EMBL/GenBank/DDBJ databases">
        <authorList>
            <person name="Lauer A."/>
            <person name="Humrighouse B."/>
            <person name="Loparev V."/>
            <person name="Shewmaker P.L."/>
            <person name="Whitney A.M."/>
            <person name="McLaughlin R.W."/>
        </authorList>
    </citation>
    <scope>NUCLEOTIDE SEQUENCE [LARGE SCALE GENOMIC DNA]</scope>
    <source>
        <strain evidence="2">LMG 26678</strain>
    </source>
</reference>
<name>A0A0U2X8C5_9ENTE</name>
<dbReference type="EMBL" id="CP013655">
    <property type="protein sequence ID" value="ALS36352.1"/>
    <property type="molecule type" value="Genomic_DNA"/>
</dbReference>
<dbReference type="PANTHER" id="PTHR34070:SF1">
    <property type="entry name" value="DNA ALKYLATION REPAIR PROTEIN"/>
    <property type="match status" value="1"/>
</dbReference>
<dbReference type="RefSeq" id="WP_208929603.1">
    <property type="nucleotide sequence ID" value="NZ_CP013655.1"/>
</dbReference>
<dbReference type="STRING" id="118060.ATZ35_04005"/>
<accession>A0A0U2X8C5</accession>
<proteinExistence type="predicted"/>
<dbReference type="CDD" id="cd07064">
    <property type="entry name" value="AlkD_like_1"/>
    <property type="match status" value="1"/>
</dbReference>
<evidence type="ECO:0000313" key="2">
    <source>
        <dbReference type="Proteomes" id="UP000067523"/>
    </source>
</evidence>
<dbReference type="Pfam" id="PF08713">
    <property type="entry name" value="DNA_alkylation"/>
    <property type="match status" value="1"/>
</dbReference>
<dbReference type="InterPro" id="IPR016024">
    <property type="entry name" value="ARM-type_fold"/>
</dbReference>
<dbReference type="SUPFAM" id="SSF48371">
    <property type="entry name" value="ARM repeat"/>
    <property type="match status" value="1"/>
</dbReference>
<dbReference type="PANTHER" id="PTHR34070">
    <property type="entry name" value="ARMADILLO-TYPE FOLD"/>
    <property type="match status" value="1"/>
</dbReference>
<protein>
    <submittedName>
        <fullName evidence="1">6-O-methylguanine DNA methyltransferase</fullName>
    </submittedName>
</protein>
<keyword evidence="2" id="KW-1185">Reference proteome</keyword>
<dbReference type="AlphaFoldDB" id="A0A0U2X8C5"/>
<evidence type="ECO:0000313" key="1">
    <source>
        <dbReference type="EMBL" id="ALS36352.1"/>
    </source>
</evidence>
<dbReference type="InterPro" id="IPR014825">
    <property type="entry name" value="DNA_alkylation"/>
</dbReference>
<dbReference type="Gene3D" id="1.20.1660.10">
    <property type="entry name" value="Hypothetical protein (EF3068)"/>
    <property type="match status" value="1"/>
</dbReference>
<dbReference type="GO" id="GO:0008168">
    <property type="term" value="F:methyltransferase activity"/>
    <property type="evidence" value="ECO:0007669"/>
    <property type="project" value="UniProtKB-KW"/>
</dbReference>
<dbReference type="GO" id="GO:0032259">
    <property type="term" value="P:methylation"/>
    <property type="evidence" value="ECO:0007669"/>
    <property type="project" value="UniProtKB-KW"/>
</dbReference>
<gene>
    <name evidence="1" type="ORF">ATZ35_04005</name>
</gene>
<dbReference type="Proteomes" id="UP000067523">
    <property type="component" value="Chromosome"/>
</dbReference>
<dbReference type="KEGG" id="erx:ATZ35_04005"/>
<dbReference type="Gene3D" id="1.25.40.290">
    <property type="entry name" value="ARM repeat domains"/>
    <property type="match status" value="1"/>
</dbReference>
<keyword evidence="1" id="KW-0489">Methyltransferase</keyword>
<organism evidence="1 2">
    <name type="scientific">Enterococcus rotai</name>
    <dbReference type="NCBI Taxonomy" id="118060"/>
    <lineage>
        <taxon>Bacteria</taxon>
        <taxon>Bacillati</taxon>
        <taxon>Bacillota</taxon>
        <taxon>Bacilli</taxon>
        <taxon>Lactobacillales</taxon>
        <taxon>Enterococcaceae</taxon>
        <taxon>Enterococcus</taxon>
    </lineage>
</organism>
<sequence length="215" mass="25581">MNEIVFPKNKEKAQQMAAYMKNLFPFAGVAAPERAVLEKELLKVSKKMPVTELFDLICFYYQKSEREYQYLAIDLATVNVKRFSFEDMIHFKPFVIEKAWWDSVDAWRKFFGLWGAQHFEEMPQLFDAFFGEEDFWHRRIAINLQLLYKEKTNTVLLKKAIIYDKTTDEFFIQKAIGWSLRQYSKTEPNWVQTLMEETDLSPLAVREGSKYLPKP</sequence>
<keyword evidence="1" id="KW-0808">Transferase</keyword>